<proteinExistence type="predicted"/>
<keyword evidence="2" id="KW-1185">Reference proteome</keyword>
<sequence length="61" mass="6749">MGSPHRWVSEMAAHDGMQADLRRTVESHTWPGDGQQPNGPSHCVKHDIRSSLARALKAFAK</sequence>
<organism evidence="1 2">
    <name type="scientific">Microdochium bolleyi</name>
    <dbReference type="NCBI Taxonomy" id="196109"/>
    <lineage>
        <taxon>Eukaryota</taxon>
        <taxon>Fungi</taxon>
        <taxon>Dikarya</taxon>
        <taxon>Ascomycota</taxon>
        <taxon>Pezizomycotina</taxon>
        <taxon>Sordariomycetes</taxon>
        <taxon>Xylariomycetidae</taxon>
        <taxon>Xylariales</taxon>
        <taxon>Microdochiaceae</taxon>
        <taxon>Microdochium</taxon>
    </lineage>
</organism>
<name>A0A136JD94_9PEZI</name>
<reference evidence="2" key="1">
    <citation type="submission" date="2016-02" db="EMBL/GenBank/DDBJ databases">
        <title>Draft genome sequence of Microdochium bolleyi, a fungal endophyte of beachgrass.</title>
        <authorList>
            <consortium name="DOE Joint Genome Institute"/>
            <person name="David A.S."/>
            <person name="May G."/>
            <person name="Haridas S."/>
            <person name="Lim J."/>
            <person name="Wang M."/>
            <person name="Labutti K."/>
            <person name="Lipzen A."/>
            <person name="Barry K."/>
            <person name="Grigoriev I.V."/>
        </authorList>
    </citation>
    <scope>NUCLEOTIDE SEQUENCE [LARGE SCALE GENOMIC DNA]</scope>
    <source>
        <strain evidence="2">J235TASD1</strain>
    </source>
</reference>
<evidence type="ECO:0000313" key="2">
    <source>
        <dbReference type="Proteomes" id="UP000070501"/>
    </source>
</evidence>
<gene>
    <name evidence="1" type="ORF">Micbo1qcDRAFT_156884</name>
</gene>
<dbReference type="InParanoid" id="A0A136JD94"/>
<protein>
    <submittedName>
        <fullName evidence="1">Uncharacterized protein</fullName>
    </submittedName>
</protein>
<dbReference type="EMBL" id="KQ964246">
    <property type="protein sequence ID" value="KXJ95078.1"/>
    <property type="molecule type" value="Genomic_DNA"/>
</dbReference>
<evidence type="ECO:0000313" key="1">
    <source>
        <dbReference type="EMBL" id="KXJ95078.1"/>
    </source>
</evidence>
<dbReference type="AlphaFoldDB" id="A0A136JD94"/>
<accession>A0A136JD94</accession>
<dbReference type="Proteomes" id="UP000070501">
    <property type="component" value="Unassembled WGS sequence"/>
</dbReference>